<dbReference type="AlphaFoldDB" id="A0A5C6JXJ0"/>
<evidence type="ECO:0000259" key="2">
    <source>
        <dbReference type="PROSITE" id="PS50531"/>
    </source>
</evidence>
<dbReference type="PANTHER" id="PTHR33498:SF1">
    <property type="entry name" value="TRANSPOSASE FOR INSERTION SEQUENCE ELEMENT IS1557"/>
    <property type="match status" value="1"/>
</dbReference>
<dbReference type="Pfam" id="PF14690">
    <property type="entry name" value="Zn_ribbon_ISL3"/>
    <property type="match status" value="1"/>
</dbReference>
<reference evidence="3" key="1">
    <citation type="journal article" date="2019" name="Microbiol. Resour. Announc.">
        <title>Draft Genomic Sequences of Streptomyces misionensis and Streptomyces albidoflavus, bacteria applied for phytopathogen biocontrol.</title>
        <authorList>
            <person name="Pylro V."/>
            <person name="Dias A."/>
            <person name="Andreote F."/>
            <person name="Varani A."/>
            <person name="Andreote C."/>
            <person name="Bernardo E."/>
            <person name="Martins T."/>
        </authorList>
    </citation>
    <scope>NUCLEOTIDE SEQUENCE [LARGE SCALE GENOMIC DNA]</scope>
    <source>
        <strain evidence="3">66</strain>
    </source>
</reference>
<dbReference type="InterPro" id="IPR047951">
    <property type="entry name" value="Transpos_ISL3"/>
</dbReference>
<proteinExistence type="predicted"/>
<organism evidence="3 4">
    <name type="scientific">Streptomyces misionensis</name>
    <dbReference type="NCBI Taxonomy" id="67331"/>
    <lineage>
        <taxon>Bacteria</taxon>
        <taxon>Bacillati</taxon>
        <taxon>Actinomycetota</taxon>
        <taxon>Actinomycetes</taxon>
        <taxon>Kitasatosporales</taxon>
        <taxon>Streptomycetaceae</taxon>
        <taxon>Streptomyces</taxon>
    </lineage>
</organism>
<name>A0A5C6JXJ0_9ACTN</name>
<dbReference type="Gene3D" id="1.10.10.60">
    <property type="entry name" value="Homeodomain-like"/>
    <property type="match status" value="1"/>
</dbReference>
<dbReference type="InterPro" id="IPR017894">
    <property type="entry name" value="HTH_IS21_transposase_type"/>
</dbReference>
<feature type="region of interest" description="Disordered" evidence="1">
    <location>
        <begin position="260"/>
        <end position="279"/>
    </location>
</feature>
<dbReference type="NCBIfam" id="NF033550">
    <property type="entry name" value="transpos_ISL3"/>
    <property type="match status" value="1"/>
</dbReference>
<dbReference type="Proteomes" id="UP000320481">
    <property type="component" value="Unassembled WGS sequence"/>
</dbReference>
<dbReference type="InterPro" id="IPR029261">
    <property type="entry name" value="Transposase_Znf"/>
</dbReference>
<evidence type="ECO:0000313" key="4">
    <source>
        <dbReference type="Proteomes" id="UP000320481"/>
    </source>
</evidence>
<dbReference type="InterPro" id="IPR002560">
    <property type="entry name" value="Transposase_DDE"/>
</dbReference>
<evidence type="ECO:0000256" key="1">
    <source>
        <dbReference type="SAM" id="MobiDB-lite"/>
    </source>
</evidence>
<dbReference type="EMBL" id="VOGW01000054">
    <property type="protein sequence ID" value="TWV53566.1"/>
    <property type="molecule type" value="Genomic_DNA"/>
</dbReference>
<dbReference type="Pfam" id="PF01610">
    <property type="entry name" value="DDE_Tnp_ISL3"/>
    <property type="match status" value="2"/>
</dbReference>
<protein>
    <submittedName>
        <fullName evidence="3">ISL3 family transposase</fullName>
    </submittedName>
</protein>
<evidence type="ECO:0000313" key="3">
    <source>
        <dbReference type="EMBL" id="TWV53566.1"/>
    </source>
</evidence>
<keyword evidence="4" id="KW-1185">Reference proteome</keyword>
<dbReference type="PROSITE" id="PS50531">
    <property type="entry name" value="HTH_IS21"/>
    <property type="match status" value="1"/>
</dbReference>
<feature type="domain" description="HTH IS21-type" evidence="2">
    <location>
        <begin position="289"/>
        <end position="353"/>
    </location>
</feature>
<sequence>MDEVRPELAELLFSSVGDVVVESVTVTDMVVRVEARSRVLQAACPACGCRSGRVHGSYLRFPRDLPSAGKLVVVVLRVRRFVCAEESCPRRTFVEQVPGLTRRFGRRTERLRSMLVSVGLALAGRAGARMADVLGTPVSRNTLLRLVTSLPEPPPVVPRVDEYAQRKSRIYGTVLVDVETRRPIDLLPNREADTLAAWLAERPGIEIICRDRALFFADGATRGAPQALQVADRWHLWHNLGEAAEKCVYRHRSCLRPMPARPDAPQETAEPTVASPWPTGHRFAKRTRVKHATVHALLAAGHSKRSVARQLGMGLNTIMRFSRATTPEDLFTGQWQSRATRLDAFKPYLDQRWQDGCTNAWKLWEEISEQGYPGNYSSVRDYVRKTLRGKPQPIGPRPPSARAVARWILTHPDALNEHDRLQLKAVLANCPELTVLTEHVRSFAHMVTELEGERLPEWIESARAATDLPSLSRFAQHLERDLDAVIAGLTLPWNSGVVEGHVNRIKMLKRQMFGRAGFELLRKRVLLYT</sequence>
<accession>A0A5C6JXJ0</accession>
<gene>
    <name evidence="3" type="ORF">FRZ03_09800</name>
</gene>
<comment type="caution">
    <text evidence="3">The sequence shown here is derived from an EMBL/GenBank/DDBJ whole genome shotgun (WGS) entry which is preliminary data.</text>
</comment>
<dbReference type="PANTHER" id="PTHR33498">
    <property type="entry name" value="TRANSPOSASE FOR INSERTION SEQUENCE ELEMENT IS1557"/>
    <property type="match status" value="1"/>
</dbReference>